<dbReference type="Pfam" id="PF18096">
    <property type="entry name" value="Thump_like"/>
    <property type="match status" value="1"/>
</dbReference>
<dbReference type="Pfam" id="PF22013">
    <property type="entry name" value="PG_1098_Fer"/>
    <property type="match status" value="1"/>
</dbReference>
<keyword evidence="4" id="KW-1185">Reference proteome</keyword>
<dbReference type="GO" id="GO:0032259">
    <property type="term" value="P:methylation"/>
    <property type="evidence" value="ECO:0007669"/>
    <property type="project" value="UniProtKB-KW"/>
</dbReference>
<keyword evidence="3" id="KW-0808">Transferase</keyword>
<evidence type="ECO:0000313" key="3">
    <source>
        <dbReference type="EMBL" id="KAB1232713.1"/>
    </source>
</evidence>
<feature type="domain" description="PG-1098 ferredoxin-like" evidence="2">
    <location>
        <begin position="275"/>
        <end position="318"/>
    </location>
</feature>
<evidence type="ECO:0000259" key="2">
    <source>
        <dbReference type="Pfam" id="PF22013"/>
    </source>
</evidence>
<dbReference type="Gene3D" id="3.40.50.150">
    <property type="entry name" value="Vaccinia Virus protein VP39"/>
    <property type="match status" value="1"/>
</dbReference>
<organism evidence="3 4">
    <name type="scientific">Chryseobacterium viscerum</name>
    <dbReference type="NCBI Taxonomy" id="1037377"/>
    <lineage>
        <taxon>Bacteria</taxon>
        <taxon>Pseudomonadati</taxon>
        <taxon>Bacteroidota</taxon>
        <taxon>Flavobacteriia</taxon>
        <taxon>Flavobacteriales</taxon>
        <taxon>Weeksellaceae</taxon>
        <taxon>Chryseobacterium group</taxon>
        <taxon>Chryseobacterium</taxon>
    </lineage>
</organism>
<evidence type="ECO:0000313" key="4">
    <source>
        <dbReference type="Proteomes" id="UP000326384"/>
    </source>
</evidence>
<dbReference type="GO" id="GO:0008168">
    <property type="term" value="F:methyltransferase activity"/>
    <property type="evidence" value="ECO:0007669"/>
    <property type="project" value="UniProtKB-KW"/>
</dbReference>
<keyword evidence="3" id="KW-0489">Methyltransferase</keyword>
<dbReference type="EMBL" id="VTPV01000001">
    <property type="protein sequence ID" value="KAB1232713.1"/>
    <property type="molecule type" value="Genomic_DNA"/>
</dbReference>
<dbReference type="CDD" id="cd02440">
    <property type="entry name" value="AdoMet_MTases"/>
    <property type="match status" value="1"/>
</dbReference>
<protein>
    <submittedName>
        <fullName evidence="3">Methyltransferase</fullName>
    </submittedName>
</protein>
<dbReference type="Gene3D" id="1.10.10.1110">
    <property type="entry name" value="Methyltransferase PG1098, N-terminal domain"/>
    <property type="match status" value="1"/>
</dbReference>
<dbReference type="InterPro" id="IPR054168">
    <property type="entry name" value="PG_1098_Fer"/>
</dbReference>
<proteinExistence type="predicted"/>
<dbReference type="InterPro" id="IPR029063">
    <property type="entry name" value="SAM-dependent_MTases_sf"/>
</dbReference>
<comment type="caution">
    <text evidence="3">The sequence shown here is derived from an EMBL/GenBank/DDBJ whole genome shotgun (WGS) entry which is preliminary data.</text>
</comment>
<dbReference type="Pfam" id="PF03602">
    <property type="entry name" value="Cons_hypoth95"/>
    <property type="match status" value="1"/>
</dbReference>
<dbReference type="SUPFAM" id="SSF53335">
    <property type="entry name" value="S-adenosyl-L-methionine-dependent methyltransferases"/>
    <property type="match status" value="1"/>
</dbReference>
<name>A0A5N4BW87_9FLAO</name>
<gene>
    <name evidence="3" type="ORF">F8D52_02825</name>
</gene>
<accession>A0A5N4BW87</accession>
<dbReference type="InterPro" id="IPR041497">
    <property type="entry name" value="Thump-like"/>
</dbReference>
<dbReference type="Proteomes" id="UP000326384">
    <property type="component" value="Unassembled WGS sequence"/>
</dbReference>
<dbReference type="RefSeq" id="WP_152288898.1">
    <property type="nucleotide sequence ID" value="NZ_VTPV01000001.1"/>
</dbReference>
<reference evidence="3 4" key="1">
    <citation type="journal article" date="2019" name="Stand. Genomic Sci.">
        <title>Draft Whole-Genome Sequence of a Novel Chryseobacterium viscerum Strain Isolated from Fresh Water at Dripping Springs, New Mexico.</title>
        <authorList>
            <person name="Kyndt J.A."/>
            <person name="Moore T.C."/>
        </authorList>
    </citation>
    <scope>NUCLEOTIDE SEQUENCE [LARGE SCALE GENOMIC DNA]</scope>
    <source>
        <strain evidence="3 4">DPS</strain>
    </source>
</reference>
<feature type="domain" description="THUMP-like" evidence="1">
    <location>
        <begin position="319"/>
        <end position="373"/>
    </location>
</feature>
<sequence length="381" mass="43823">MVKILNKDVQYYINANLNTDLHALLLKKSPFPEVSMQEIVQQIKGKQVAERKFPFLLKEGIVFPPQLNLEQASSEKTALYKSGILKGRKFIDLTSGFGIDAYYLSENFEDITLVEQNTELLEIVENNWNTLGRQARFINRKLEDFLNENQEHFDVIYLDPARRDQHKNKVFLLEDLSPDILEIQKKLLSISNQVVIKLSPLIDLKYLVSVLPGISRIEIIALKNDVKEVVVFLSNENKDGIICNCVNLESGESAFTFTFGEEETAESEYSEPEKYIYIPNNAILKAGVFNLISEKFGLKKLHPNSHFYTSNEKKEEFPGRFFEIESIDSKQIKKKGQFNIISKNYPLKPEEIKKKYGLKDGGEHYLIFTQSKKGKIILKSV</sequence>
<evidence type="ECO:0000259" key="1">
    <source>
        <dbReference type="Pfam" id="PF18096"/>
    </source>
</evidence>